<evidence type="ECO:0000313" key="11">
    <source>
        <dbReference type="Proteomes" id="UP000287910"/>
    </source>
</evidence>
<dbReference type="Pfam" id="PF00909">
    <property type="entry name" value="Ammonium_transp"/>
    <property type="match status" value="1"/>
</dbReference>
<feature type="transmembrane region" description="Helical" evidence="8">
    <location>
        <begin position="228"/>
        <end position="250"/>
    </location>
</feature>
<protein>
    <recommendedName>
        <fullName evidence="8">Ammonium transporter</fullName>
    </recommendedName>
</protein>
<dbReference type="PANTHER" id="PTHR11730">
    <property type="entry name" value="AMMONIUM TRANSPORTER"/>
    <property type="match status" value="1"/>
</dbReference>
<keyword evidence="6 8" id="KW-0472">Membrane</keyword>
<proteinExistence type="inferred from homology"/>
<dbReference type="AlphaFoldDB" id="A0A432L8C5"/>
<feature type="transmembrane region" description="Helical" evidence="8">
    <location>
        <begin position="352"/>
        <end position="370"/>
    </location>
</feature>
<dbReference type="RefSeq" id="WP_126660215.1">
    <property type="nucleotide sequence ID" value="NZ_RYYR01000028.1"/>
</dbReference>
<feature type="transmembrane region" description="Helical" evidence="8">
    <location>
        <begin position="313"/>
        <end position="332"/>
    </location>
</feature>
<feature type="transmembrane region" description="Helical" evidence="8">
    <location>
        <begin position="158"/>
        <end position="178"/>
    </location>
</feature>
<gene>
    <name evidence="10" type="ORF">EK386_16150</name>
</gene>
<feature type="transmembrane region" description="Helical" evidence="8">
    <location>
        <begin position="6"/>
        <end position="28"/>
    </location>
</feature>
<evidence type="ECO:0000256" key="1">
    <source>
        <dbReference type="ARBA" id="ARBA00004141"/>
    </source>
</evidence>
<evidence type="ECO:0000256" key="3">
    <source>
        <dbReference type="ARBA" id="ARBA00022448"/>
    </source>
</evidence>
<dbReference type="EMBL" id="RYYR01000028">
    <property type="protein sequence ID" value="RUL49041.1"/>
    <property type="molecule type" value="Genomic_DNA"/>
</dbReference>
<feature type="transmembrane region" description="Helical" evidence="8">
    <location>
        <begin position="93"/>
        <end position="115"/>
    </location>
</feature>
<keyword evidence="11" id="KW-1185">Reference proteome</keyword>
<name>A0A432L8C5_9BACI</name>
<evidence type="ECO:0000256" key="4">
    <source>
        <dbReference type="ARBA" id="ARBA00022692"/>
    </source>
</evidence>
<dbReference type="FunFam" id="1.10.3430.10:FF:000008">
    <property type="entry name" value="Ammonium transporter"/>
    <property type="match status" value="1"/>
</dbReference>
<keyword evidence="7 8" id="KW-0924">Ammonia transport</keyword>
<evidence type="ECO:0000259" key="9">
    <source>
        <dbReference type="Pfam" id="PF00909"/>
    </source>
</evidence>
<dbReference type="PANTHER" id="PTHR11730:SF6">
    <property type="entry name" value="AMMONIUM TRANSPORTER"/>
    <property type="match status" value="1"/>
</dbReference>
<dbReference type="GO" id="GO:0008519">
    <property type="term" value="F:ammonium channel activity"/>
    <property type="evidence" value="ECO:0007669"/>
    <property type="project" value="InterPro"/>
</dbReference>
<organism evidence="10 11">
    <name type="scientific">Lysinibacillus antri</name>
    <dbReference type="NCBI Taxonomy" id="2498145"/>
    <lineage>
        <taxon>Bacteria</taxon>
        <taxon>Bacillati</taxon>
        <taxon>Bacillota</taxon>
        <taxon>Bacilli</taxon>
        <taxon>Bacillales</taxon>
        <taxon>Bacillaceae</taxon>
        <taxon>Lysinibacillus</taxon>
    </lineage>
</organism>
<feature type="domain" description="Ammonium transporter AmtB-like" evidence="9">
    <location>
        <begin position="9"/>
        <end position="400"/>
    </location>
</feature>
<feature type="transmembrane region" description="Helical" evidence="8">
    <location>
        <begin position="288"/>
        <end position="306"/>
    </location>
</feature>
<dbReference type="NCBIfam" id="TIGR00836">
    <property type="entry name" value="amt"/>
    <property type="match status" value="1"/>
</dbReference>
<feature type="transmembrane region" description="Helical" evidence="8">
    <location>
        <begin position="122"/>
        <end position="143"/>
    </location>
</feature>
<dbReference type="GO" id="GO:0097272">
    <property type="term" value="P:ammonium homeostasis"/>
    <property type="evidence" value="ECO:0007669"/>
    <property type="project" value="TreeGrafter"/>
</dbReference>
<feature type="transmembrane region" description="Helical" evidence="8">
    <location>
        <begin position="262"/>
        <end position="282"/>
    </location>
</feature>
<dbReference type="SUPFAM" id="SSF111352">
    <property type="entry name" value="Ammonium transporter"/>
    <property type="match status" value="1"/>
</dbReference>
<comment type="subcellular location">
    <subcellularLocation>
        <location evidence="8">Cell membrane</location>
        <topology evidence="8">Multi-pass membrane protein</topology>
    </subcellularLocation>
    <subcellularLocation>
        <location evidence="1">Membrane</location>
        <topology evidence="1">Multi-pass membrane protein</topology>
    </subcellularLocation>
</comment>
<evidence type="ECO:0000256" key="2">
    <source>
        <dbReference type="ARBA" id="ARBA00005887"/>
    </source>
</evidence>
<evidence type="ECO:0000313" key="10">
    <source>
        <dbReference type="EMBL" id="RUL49041.1"/>
    </source>
</evidence>
<accession>A0A432L8C5</accession>
<keyword evidence="4 8" id="KW-0812">Transmembrane</keyword>
<comment type="similarity">
    <text evidence="2 8">Belongs to the ammonia transporter channel (TC 1.A.11.2) family.</text>
</comment>
<comment type="caution">
    <text evidence="10">The sequence shown here is derived from an EMBL/GenBank/DDBJ whole genome shotgun (WGS) entry which is preliminary data.</text>
</comment>
<dbReference type="Proteomes" id="UP000287910">
    <property type="component" value="Unassembled WGS sequence"/>
</dbReference>
<evidence type="ECO:0000256" key="6">
    <source>
        <dbReference type="ARBA" id="ARBA00023136"/>
    </source>
</evidence>
<dbReference type="InterPro" id="IPR001905">
    <property type="entry name" value="Ammonium_transpt"/>
</dbReference>
<evidence type="ECO:0000256" key="8">
    <source>
        <dbReference type="RuleBase" id="RU362002"/>
    </source>
</evidence>
<reference evidence="10 11" key="1">
    <citation type="submission" date="2018-12" db="EMBL/GenBank/DDBJ databases">
        <title>Lysinibacillus antri sp. nov., isolated from a cave soil.</title>
        <authorList>
            <person name="Narsing Rao M.P."/>
            <person name="Zhang H."/>
            <person name="Dong Z.-Y."/>
            <person name="Niu X.-K."/>
            <person name="Zhang K."/>
            <person name="Fang B.-Z."/>
            <person name="Kang Y.-Q."/>
            <person name="Xiao M."/>
            <person name="Li W.-J."/>
        </authorList>
    </citation>
    <scope>NUCLEOTIDE SEQUENCE [LARGE SCALE GENOMIC DNA]</scope>
    <source>
        <strain evidence="10 11">SYSU K30002</strain>
    </source>
</reference>
<dbReference type="InterPro" id="IPR029020">
    <property type="entry name" value="Ammonium/urea_transptr"/>
</dbReference>
<sequence length="441" mass="46476">MELIYLNTVWIVLAAAMVLFMEGGFSLLESGLVRTKNAVNVTMKIFVDLTVGILAFWLIGFGVMFGKDAFGLIGTNLFGSPENIALSIELPSAAFVLFQMGFAVASISIVSGAVAERMNFKAYIVAVALICIIIYPLSGHWIWNNEGWLAKLGMKDFAGSAAIHALGGFVAFAIAKILGPRKGRFNSDGSANVFAPSNIPLASAGAFILWFGWFAFNAGSTLDASNTSLATIALNTILAGASGGTAALFVTMKKFGKADPSMTINGVLAGLVAITAGCAFVSQWSAIIIGVTSGVIVIYATLLVDTLKVDDPVGAVAVHGFNGVFGTIAVGLFDTSQGLFTTGDTSLIKVQLLGSIVVVLWGLIGGTFIAKVCKVTVGLRASEREEEEGLDMSYHGIPAYNELERFTDLPTNLYDFEETTGILVAPANNKKSLDKTPFSSR</sequence>
<feature type="transmembrane region" description="Helical" evidence="8">
    <location>
        <begin position="49"/>
        <end position="73"/>
    </location>
</feature>
<evidence type="ECO:0000256" key="5">
    <source>
        <dbReference type="ARBA" id="ARBA00022989"/>
    </source>
</evidence>
<dbReference type="Gene3D" id="1.10.3430.10">
    <property type="entry name" value="Ammonium transporter AmtB like domains"/>
    <property type="match status" value="1"/>
</dbReference>
<keyword evidence="5 8" id="KW-1133">Transmembrane helix</keyword>
<dbReference type="GO" id="GO:0005886">
    <property type="term" value="C:plasma membrane"/>
    <property type="evidence" value="ECO:0007669"/>
    <property type="project" value="UniProtKB-SubCell"/>
</dbReference>
<evidence type="ECO:0000256" key="7">
    <source>
        <dbReference type="ARBA" id="ARBA00023177"/>
    </source>
</evidence>
<feature type="transmembrane region" description="Helical" evidence="8">
    <location>
        <begin position="199"/>
        <end position="216"/>
    </location>
</feature>
<dbReference type="InterPro" id="IPR024041">
    <property type="entry name" value="NH4_transpt_AmtB-like_dom"/>
</dbReference>
<keyword evidence="3 8" id="KW-0813">Transport</keyword>